<dbReference type="Gene3D" id="2.115.10.20">
    <property type="entry name" value="Glycosyl hydrolase domain, family 43"/>
    <property type="match status" value="2"/>
</dbReference>
<accession>A0A139KB62</accession>
<dbReference type="SUPFAM" id="SSF51445">
    <property type="entry name" value="(Trans)glycosidases"/>
    <property type="match status" value="1"/>
</dbReference>
<evidence type="ECO:0000256" key="2">
    <source>
        <dbReference type="ARBA" id="ARBA00022801"/>
    </source>
</evidence>
<evidence type="ECO:0000256" key="4">
    <source>
        <dbReference type="SAM" id="SignalP"/>
    </source>
</evidence>
<evidence type="ECO:0000256" key="3">
    <source>
        <dbReference type="ARBA" id="ARBA00023295"/>
    </source>
</evidence>
<dbReference type="InterPro" id="IPR051913">
    <property type="entry name" value="GH2_Domain-Containing"/>
</dbReference>
<dbReference type="EMBL" id="WCSB01000010">
    <property type="protein sequence ID" value="KAB4451908.1"/>
    <property type="molecule type" value="Genomic_DNA"/>
</dbReference>
<feature type="domain" description="Glycoside hydrolase family 2 catalytic" evidence="6">
    <location>
        <begin position="686"/>
        <end position="824"/>
    </location>
</feature>
<comment type="caution">
    <text evidence="9">The sequence shown here is derived from an EMBL/GenBank/DDBJ whole genome shotgun (WGS) entry which is preliminary data.</text>
</comment>
<feature type="domain" description="Glycoside hydrolase family 2 immunoglobulin-like beta-sandwich" evidence="5">
    <location>
        <begin position="578"/>
        <end position="675"/>
    </location>
</feature>
<evidence type="ECO:0000259" key="7">
    <source>
        <dbReference type="Pfam" id="PF11721"/>
    </source>
</evidence>
<comment type="similarity">
    <text evidence="1">Belongs to the glycosyl hydrolase 2 family.</text>
</comment>
<reference evidence="8 11" key="2">
    <citation type="journal article" date="2019" name="Nat. Med.">
        <title>A library of human gut bacterial isolates paired with longitudinal multiomics data enables mechanistic microbiome research.</title>
        <authorList>
            <person name="Poyet M."/>
            <person name="Groussin M."/>
            <person name="Gibbons S.M."/>
            <person name="Avila-Pacheco J."/>
            <person name="Jiang X."/>
            <person name="Kearney S.M."/>
            <person name="Perrotta A.R."/>
            <person name="Berdy B."/>
            <person name="Zhao S."/>
            <person name="Lieberman T.D."/>
            <person name="Swanson P.K."/>
            <person name="Smith M."/>
            <person name="Roesemann S."/>
            <person name="Alexander J.E."/>
            <person name="Rich S.A."/>
            <person name="Livny J."/>
            <person name="Vlamakis H."/>
            <person name="Clish C."/>
            <person name="Bullock K."/>
            <person name="Deik A."/>
            <person name="Scott J."/>
            <person name="Pierce K.A."/>
            <person name="Xavier R.J."/>
            <person name="Alm E.J."/>
        </authorList>
    </citation>
    <scope>NUCLEOTIDE SEQUENCE [LARGE SCALE GENOMIC DNA]</scope>
    <source>
        <strain evidence="8 11">BIOML-A165</strain>
    </source>
</reference>
<proteinExistence type="inferred from homology"/>
<dbReference type="Proteomes" id="UP000460317">
    <property type="component" value="Unassembled WGS sequence"/>
</dbReference>
<dbReference type="GO" id="GO:0005975">
    <property type="term" value="P:carbohydrate metabolic process"/>
    <property type="evidence" value="ECO:0007669"/>
    <property type="project" value="InterPro"/>
</dbReference>
<reference evidence="9 10" key="1">
    <citation type="submission" date="2018-08" db="EMBL/GenBank/DDBJ databases">
        <title>A genome reference for cultivated species of the human gut microbiota.</title>
        <authorList>
            <person name="Zou Y."/>
            <person name="Xue W."/>
            <person name="Luo G."/>
        </authorList>
    </citation>
    <scope>NUCLEOTIDE SEQUENCE [LARGE SCALE GENOMIC DNA]</scope>
    <source>
        <strain evidence="9 10">AM30-26</strain>
    </source>
</reference>
<dbReference type="InterPro" id="IPR006102">
    <property type="entry name" value="Ig-like_GH2"/>
</dbReference>
<feature type="chain" id="PRO_5014530904" evidence="4">
    <location>
        <begin position="27"/>
        <end position="1427"/>
    </location>
</feature>
<dbReference type="Gene3D" id="2.60.40.10">
    <property type="entry name" value="Immunoglobulins"/>
    <property type="match status" value="2"/>
</dbReference>
<dbReference type="InterPro" id="IPR006101">
    <property type="entry name" value="Glyco_hydro_2"/>
</dbReference>
<dbReference type="PANTHER" id="PTHR42732:SF1">
    <property type="entry name" value="BETA-MANNOSIDASE"/>
    <property type="match status" value="1"/>
</dbReference>
<keyword evidence="2" id="KW-0378">Hydrolase</keyword>
<evidence type="ECO:0000256" key="1">
    <source>
        <dbReference type="ARBA" id="ARBA00007401"/>
    </source>
</evidence>
<feature type="signal peptide" evidence="4">
    <location>
        <begin position="1"/>
        <end position="26"/>
    </location>
</feature>
<evidence type="ECO:0000313" key="11">
    <source>
        <dbReference type="Proteomes" id="UP000460317"/>
    </source>
</evidence>
<dbReference type="Pfam" id="PF00703">
    <property type="entry name" value="Glyco_hydro_2"/>
    <property type="match status" value="1"/>
</dbReference>
<protein>
    <submittedName>
        <fullName evidence="9">DUF4982 domain-containing protein</fullName>
    </submittedName>
</protein>
<evidence type="ECO:0000313" key="10">
    <source>
        <dbReference type="Proteomes" id="UP000284785"/>
    </source>
</evidence>
<evidence type="ECO:0000313" key="9">
    <source>
        <dbReference type="EMBL" id="RHD89221.1"/>
    </source>
</evidence>
<dbReference type="SUPFAM" id="SSF75005">
    <property type="entry name" value="Arabinanase/levansucrase/invertase"/>
    <property type="match status" value="2"/>
</dbReference>
<name>A0A139KB62_BACT4</name>
<keyword evidence="4" id="KW-0732">Signal</keyword>
<sequence>MIDKSIMKKLLLTFLSIAAAYCSLYAQREVTQERMEQIYEEVKTPYKYGLAVAPTDNYHKIDCPTVFRQGDKWLMTYVVYNGKTGTDGRGYETWIAESDNLLDWRTLGRVLSYRDGKWDCNQRGGFPALPDMEWGGSYELQTYKGRHWMTYIGGEGTGYEAVKAPLFVGLASTKGDISTAHEWESLDKPILSIHDKDAQWWEKLTQYKSTVYWDKDKTLGAPFVMFYNAGGRHPKTDLKGERVGIALSKDMKTWKRYPGNPVFAHEADGTITGDAHIQKMGDVYVMFYFSAFEPSRKYKAFNTFAASYDLVNWTDWHGTDLIIPSKNYDELFAHKSYVIKHDGVVYHFYCAVNNAEQRGIAVATSKPMGRSAVRFPKPETKNRRMITELNEGWKTWLMENEELGMKRSVGQDGVDVSSIPQNLFKTVNIPHNWDDYYGYRQLTHGNLHGTAMYIKDFILDKFQFSTPDSRLLRRYFLRFEGVGTYATIKVNGHDFGRYPVGRTTLTLDVTDALKQGTNRLEVKAEHPEMIADMPWVCGGCSSEWGFSEGSQPLGIFRPVVLEATDEIRIEPFGVHIWNDEKAANVFVETEVKNYGKTTETIEVVNKLSNADGKQVFRLVEKVTLAPGEMKVIRQQSPVENPVLWDTENPYLYKLASMIKRDTKTTDEISTPFGIRTISWPVKRNDEDGRFYLNGKPVFINGVCEYEHQFGQSHAFSREQVAARVKQIRAAGFNAFRDAHQPHHLDYQKYWDEEGVLFWTQLSAHVWYDTPEFRENFKKLLRQWVKERRNSPSVVIWGLQNESTLPREFAQECSEIIREMDPTARTMRIITTCNGGEGTDWNVIQNWSGTYGGDVTKYGKELSQKNQLLNGEYGAWRSIDLHTEPGEFEANGVWSESRMCQLMETKIRLAEQAKDSVCGQFQWIFSSHDNPGRRQPDEAFRKIDKVGPFNYKGLVTPWEEPLDVYYMYRANYVPAAKDPMVYLVSHTWADRFEKGRRRATIEAYSNCDSVLLYNDMINDKVTYLGRKKNNGTGTHFMWENRDIRYNVLRAVGYHKGKPVAEDIIVLNGLEQAPHFDVLYQNTKPVLKGKDGYNYLYRINCGGDDYTDSFGQLWMQDNTHYSRSWAANFKELNPYLASQRTTNDPIRGSRDWKLFQHFRFGRHQLEYNFPVTDGTYRIELYFTEPWHGTGGSASTDCEGLRIFDVAVNDSVVLDDLDIWAESGHDGVCKKVVYATVKGGILKIHFPEVKAGQGLISGIAIASVDSNLQPTVFPASDWSWEKAGKEVMGKTPKELLPEDKNARVSVAYEAETATLKGKFRKKEHRKQTGVFFDKGKGNSIEWNVSTGLAQVYALRFKYMNATGKPIPVLMKFIDSKGVVLKEDILTFPETPDKWKMMSTTTGTFINAGHYKVLLSAENMDGLAFDALDIQ</sequence>
<evidence type="ECO:0000259" key="5">
    <source>
        <dbReference type="Pfam" id="PF00703"/>
    </source>
</evidence>
<dbReference type="Pfam" id="PF02836">
    <property type="entry name" value="Glyco_hydro_2_C"/>
    <property type="match status" value="1"/>
</dbReference>
<gene>
    <name evidence="9" type="ORF">DW780_07675</name>
    <name evidence="8" type="ORF">GAN93_12330</name>
</gene>
<dbReference type="InterPro" id="IPR023296">
    <property type="entry name" value="Glyco_hydro_beta-prop_sf"/>
</dbReference>
<dbReference type="InterPro" id="IPR036156">
    <property type="entry name" value="Beta-gal/glucu_dom_sf"/>
</dbReference>
<dbReference type="SUPFAM" id="SSF49785">
    <property type="entry name" value="Galactose-binding domain-like"/>
    <property type="match status" value="1"/>
</dbReference>
<dbReference type="InterPro" id="IPR008979">
    <property type="entry name" value="Galactose-bd-like_sf"/>
</dbReference>
<dbReference type="Gene3D" id="2.60.120.430">
    <property type="entry name" value="Galactose-binding lectin"/>
    <property type="match status" value="1"/>
</dbReference>
<dbReference type="PANTHER" id="PTHR42732">
    <property type="entry name" value="BETA-GALACTOSIDASE"/>
    <property type="match status" value="1"/>
</dbReference>
<dbReference type="InterPro" id="IPR013783">
    <property type="entry name" value="Ig-like_fold"/>
</dbReference>
<dbReference type="InterPro" id="IPR021720">
    <property type="entry name" value="Malectin_dom"/>
</dbReference>
<dbReference type="Gene3D" id="3.20.20.80">
    <property type="entry name" value="Glycosidases"/>
    <property type="match status" value="1"/>
</dbReference>
<dbReference type="SUPFAM" id="SSF49303">
    <property type="entry name" value="beta-Galactosidase/glucuronidase domain"/>
    <property type="match status" value="1"/>
</dbReference>
<dbReference type="Gene3D" id="2.60.120.260">
    <property type="entry name" value="Galactose-binding domain-like"/>
    <property type="match status" value="2"/>
</dbReference>
<dbReference type="GO" id="GO:0004553">
    <property type="term" value="F:hydrolase activity, hydrolyzing O-glycosyl compounds"/>
    <property type="evidence" value="ECO:0007669"/>
    <property type="project" value="InterPro"/>
</dbReference>
<dbReference type="PRINTS" id="PR00132">
    <property type="entry name" value="GLHYDRLASE2"/>
</dbReference>
<dbReference type="EMBL" id="QSJP01000005">
    <property type="protein sequence ID" value="RHD89221.1"/>
    <property type="molecule type" value="Genomic_DNA"/>
</dbReference>
<dbReference type="Pfam" id="PF11721">
    <property type="entry name" value="Malectin"/>
    <property type="match status" value="1"/>
</dbReference>
<organism evidence="9 10">
    <name type="scientific">Bacteroides thetaiotaomicron</name>
    <dbReference type="NCBI Taxonomy" id="818"/>
    <lineage>
        <taxon>Bacteria</taxon>
        <taxon>Pseudomonadati</taxon>
        <taxon>Bacteroidota</taxon>
        <taxon>Bacteroidia</taxon>
        <taxon>Bacteroidales</taxon>
        <taxon>Bacteroidaceae</taxon>
        <taxon>Bacteroides</taxon>
    </lineage>
</organism>
<dbReference type="InterPro" id="IPR006103">
    <property type="entry name" value="Glyco_hydro_2_cat"/>
</dbReference>
<evidence type="ECO:0000259" key="6">
    <source>
        <dbReference type="Pfam" id="PF02836"/>
    </source>
</evidence>
<dbReference type="Proteomes" id="UP000284785">
    <property type="component" value="Unassembled WGS sequence"/>
</dbReference>
<keyword evidence="3" id="KW-0326">Glycosidase</keyword>
<feature type="domain" description="Malectin" evidence="7">
    <location>
        <begin position="1094"/>
        <end position="1255"/>
    </location>
</feature>
<dbReference type="InterPro" id="IPR017853">
    <property type="entry name" value="GH"/>
</dbReference>
<evidence type="ECO:0000313" key="8">
    <source>
        <dbReference type="EMBL" id="KAB4451908.1"/>
    </source>
</evidence>